<proteinExistence type="predicted"/>
<organism evidence="1 2">
    <name type="scientific">Acaulospora colombiana</name>
    <dbReference type="NCBI Taxonomy" id="27376"/>
    <lineage>
        <taxon>Eukaryota</taxon>
        <taxon>Fungi</taxon>
        <taxon>Fungi incertae sedis</taxon>
        <taxon>Mucoromycota</taxon>
        <taxon>Glomeromycotina</taxon>
        <taxon>Glomeromycetes</taxon>
        <taxon>Diversisporales</taxon>
        <taxon>Acaulosporaceae</taxon>
        <taxon>Acaulospora</taxon>
    </lineage>
</organism>
<comment type="caution">
    <text evidence="1">The sequence shown here is derived from an EMBL/GenBank/DDBJ whole genome shotgun (WGS) entry which is preliminary data.</text>
</comment>
<evidence type="ECO:0000313" key="1">
    <source>
        <dbReference type="EMBL" id="CAG8710098.1"/>
    </source>
</evidence>
<protein>
    <submittedName>
        <fullName evidence="1">11059_t:CDS:1</fullName>
    </submittedName>
</protein>
<gene>
    <name evidence="1" type="ORF">ACOLOM_LOCUS10624</name>
</gene>
<name>A0ACA9PHZ2_9GLOM</name>
<evidence type="ECO:0000313" key="2">
    <source>
        <dbReference type="Proteomes" id="UP000789525"/>
    </source>
</evidence>
<accession>A0ACA9PHZ2</accession>
<feature type="non-terminal residue" evidence="1">
    <location>
        <position position="178"/>
    </location>
</feature>
<keyword evidence="2" id="KW-1185">Reference proteome</keyword>
<sequence length="178" mass="19562">MYFVSYTLPSMSSQGTCSSPGSPDLAVPRADQEAFNFDSDDDYSEIYEAISNSDSCVSDTFLSEILPELRRIEGSSRLFSAQNPLYPLPLDQEEDKQHAALRLGLWGLPGLRTMVDGALTRDPGVPKAVLDIATTKIYEGVVLTFFQRALDMVAEYDNLHVDAIDVSSQITAHLPPNV</sequence>
<dbReference type="Proteomes" id="UP000789525">
    <property type="component" value="Unassembled WGS sequence"/>
</dbReference>
<dbReference type="EMBL" id="CAJVPT010035055">
    <property type="protein sequence ID" value="CAG8710098.1"/>
    <property type="molecule type" value="Genomic_DNA"/>
</dbReference>
<reference evidence="1" key="1">
    <citation type="submission" date="2021-06" db="EMBL/GenBank/DDBJ databases">
        <authorList>
            <person name="Kallberg Y."/>
            <person name="Tangrot J."/>
            <person name="Rosling A."/>
        </authorList>
    </citation>
    <scope>NUCLEOTIDE SEQUENCE</scope>
    <source>
        <strain evidence="1">CL356</strain>
    </source>
</reference>